<proteinExistence type="predicted"/>
<feature type="compositionally biased region" description="Polar residues" evidence="1">
    <location>
        <begin position="120"/>
        <end position="139"/>
    </location>
</feature>
<dbReference type="InParanoid" id="A0A6P7GRA6"/>
<feature type="compositionally biased region" description="Polar residues" evidence="1">
    <location>
        <begin position="8"/>
        <end position="32"/>
    </location>
</feature>
<dbReference type="AlphaFoldDB" id="A0A6P7GRA6"/>
<dbReference type="RefSeq" id="XP_028152391.1">
    <property type="nucleotide sequence ID" value="XM_028296590.1"/>
</dbReference>
<organism evidence="2">
    <name type="scientific">Diabrotica virgifera virgifera</name>
    <name type="common">western corn rootworm</name>
    <dbReference type="NCBI Taxonomy" id="50390"/>
    <lineage>
        <taxon>Eukaryota</taxon>
        <taxon>Metazoa</taxon>
        <taxon>Ecdysozoa</taxon>
        <taxon>Arthropoda</taxon>
        <taxon>Hexapoda</taxon>
        <taxon>Insecta</taxon>
        <taxon>Pterygota</taxon>
        <taxon>Neoptera</taxon>
        <taxon>Endopterygota</taxon>
        <taxon>Coleoptera</taxon>
        <taxon>Polyphaga</taxon>
        <taxon>Cucujiformia</taxon>
        <taxon>Chrysomeloidea</taxon>
        <taxon>Chrysomelidae</taxon>
        <taxon>Galerucinae</taxon>
        <taxon>Diabroticina</taxon>
        <taxon>Diabroticites</taxon>
        <taxon>Diabrotica</taxon>
    </lineage>
</organism>
<name>A0A6P7GRA6_DIAVI</name>
<evidence type="ECO:0000256" key="1">
    <source>
        <dbReference type="SAM" id="MobiDB-lite"/>
    </source>
</evidence>
<feature type="compositionally biased region" description="Polar residues" evidence="1">
    <location>
        <begin position="168"/>
        <end position="177"/>
    </location>
</feature>
<evidence type="ECO:0000313" key="2">
    <source>
        <dbReference type="RefSeq" id="XP_028152391.1"/>
    </source>
</evidence>
<sequence length="177" mass="19060">YAGHSAENCPTASETQTSQIQNVAPTTSTDPVNNEYIPTASTALTTLTDQINNENIPTASTAPTTSTDHINKQNIQIASTAPTTSTDQINNEYIPRTQTVSSFTPTISTKPNIHILPATHATQSTDTQQISHDPSSNKRTIFEIISPPPNDTPENNSFPASKLKKPKSSITDTRSIQ</sequence>
<feature type="non-terminal residue" evidence="2">
    <location>
        <position position="1"/>
    </location>
</feature>
<protein>
    <submittedName>
        <fullName evidence="2">Integumentary mucin C.1-like</fullName>
    </submittedName>
</protein>
<feature type="region of interest" description="Disordered" evidence="1">
    <location>
        <begin position="1"/>
        <end position="35"/>
    </location>
</feature>
<accession>A0A6P7GRA6</accession>
<reference evidence="2" key="1">
    <citation type="submission" date="2025-08" db="UniProtKB">
        <authorList>
            <consortium name="RefSeq"/>
        </authorList>
    </citation>
    <scope>IDENTIFICATION</scope>
    <source>
        <tissue evidence="2">Whole insect</tissue>
    </source>
</reference>
<feature type="region of interest" description="Disordered" evidence="1">
    <location>
        <begin position="119"/>
        <end position="177"/>
    </location>
</feature>
<gene>
    <name evidence="2" type="primary">LOC114345799</name>
</gene>
<feature type="non-terminal residue" evidence="2">
    <location>
        <position position="177"/>
    </location>
</feature>